<comment type="caution">
    <text evidence="2">The sequence shown here is derived from an EMBL/GenBank/DDBJ whole genome shotgun (WGS) entry which is preliminary data.</text>
</comment>
<protein>
    <submittedName>
        <fullName evidence="2">Uncharacterized protein</fullName>
    </submittedName>
</protein>
<dbReference type="Proteomes" id="UP000635477">
    <property type="component" value="Unassembled WGS sequence"/>
</dbReference>
<evidence type="ECO:0000256" key="1">
    <source>
        <dbReference type="SAM" id="MobiDB-lite"/>
    </source>
</evidence>
<reference evidence="2" key="1">
    <citation type="journal article" date="2020" name="BMC Genomics">
        <title>Correction to: Identification and distribution of gene clusters required for synthesis of sphingolipid metabolism inhibitors in diverse species of the filamentous fungus Fusarium.</title>
        <authorList>
            <person name="Kim H.S."/>
            <person name="Lohmar J.M."/>
            <person name="Busman M."/>
            <person name="Brown D.W."/>
            <person name="Naumann T.A."/>
            <person name="Divon H.H."/>
            <person name="Lysoe E."/>
            <person name="Uhlig S."/>
            <person name="Proctor R.H."/>
        </authorList>
    </citation>
    <scope>NUCLEOTIDE SEQUENCE</scope>
    <source>
        <strain evidence="2">NRRL 22465</strain>
    </source>
</reference>
<accession>A0A8H4XNE3</accession>
<dbReference type="EMBL" id="JABEYC010000108">
    <property type="protein sequence ID" value="KAF4982601.1"/>
    <property type="molecule type" value="Genomic_DNA"/>
</dbReference>
<keyword evidence="3" id="KW-1185">Reference proteome</keyword>
<feature type="region of interest" description="Disordered" evidence="1">
    <location>
        <begin position="61"/>
        <end position="109"/>
    </location>
</feature>
<organism evidence="2 3">
    <name type="scientific">Fusarium zealandicum</name>
    <dbReference type="NCBI Taxonomy" id="1053134"/>
    <lineage>
        <taxon>Eukaryota</taxon>
        <taxon>Fungi</taxon>
        <taxon>Dikarya</taxon>
        <taxon>Ascomycota</taxon>
        <taxon>Pezizomycotina</taxon>
        <taxon>Sordariomycetes</taxon>
        <taxon>Hypocreomycetidae</taxon>
        <taxon>Hypocreales</taxon>
        <taxon>Nectriaceae</taxon>
        <taxon>Fusarium</taxon>
        <taxon>Fusarium staphyleae species complex</taxon>
    </lineage>
</organism>
<feature type="compositionally biased region" description="Low complexity" evidence="1">
    <location>
        <begin position="90"/>
        <end position="101"/>
    </location>
</feature>
<feature type="compositionally biased region" description="Basic and acidic residues" evidence="1">
    <location>
        <begin position="69"/>
        <end position="81"/>
    </location>
</feature>
<evidence type="ECO:0000313" key="3">
    <source>
        <dbReference type="Proteomes" id="UP000635477"/>
    </source>
</evidence>
<name>A0A8H4XNE3_9HYPO</name>
<gene>
    <name evidence="2" type="ORF">FZEAL_1833</name>
</gene>
<evidence type="ECO:0000313" key="2">
    <source>
        <dbReference type="EMBL" id="KAF4982601.1"/>
    </source>
</evidence>
<dbReference type="AlphaFoldDB" id="A0A8H4XNE3"/>
<sequence>MRSLPRRAILPAQCNTEAESSCPTVWAGTLRLGHYPPKCHVPRLAKGLRIHRPDLPPNLFLSAGWQTESSEKRRCQVKDGLEQYQAADAGPTPKVSPSSPKSHGKGCDGANSPYSASCEMSFSWSFKKSSKPGELPKWGSKCSM</sequence>
<reference evidence="2" key="2">
    <citation type="submission" date="2020-05" db="EMBL/GenBank/DDBJ databases">
        <authorList>
            <person name="Kim H.-S."/>
            <person name="Proctor R.H."/>
            <person name="Brown D.W."/>
        </authorList>
    </citation>
    <scope>NUCLEOTIDE SEQUENCE</scope>
    <source>
        <strain evidence="2">NRRL 22465</strain>
    </source>
</reference>
<proteinExistence type="predicted"/>